<feature type="domain" description="Lon N-terminal" evidence="2">
    <location>
        <begin position="24"/>
        <end position="105"/>
    </location>
</feature>
<protein>
    <submittedName>
        <fullName evidence="3">LON peptidase substrate-binding domain-containing protein</fullName>
    </submittedName>
</protein>
<proteinExistence type="predicted"/>
<dbReference type="PROSITE" id="PS51787">
    <property type="entry name" value="LON_N"/>
    <property type="match status" value="1"/>
</dbReference>
<dbReference type="InterPro" id="IPR003111">
    <property type="entry name" value="Lon_prtase_N"/>
</dbReference>
<evidence type="ECO:0000313" key="3">
    <source>
        <dbReference type="EMBL" id="MBI3538763.1"/>
    </source>
</evidence>
<dbReference type="Gene3D" id="2.30.130.40">
    <property type="entry name" value="LON domain-like"/>
    <property type="match status" value="1"/>
</dbReference>
<evidence type="ECO:0000313" key="4">
    <source>
        <dbReference type="Proteomes" id="UP000807850"/>
    </source>
</evidence>
<sequence>MAGRSRKIQVGAEPPENRTLPPEARILPVRNTVLYPFGILPLGVSRDRDTRLLNEAIASDRLVVVAMQRDPSVEDPGPADLHDVGTACNLLRMVRQPDGQLSVLL</sequence>
<reference evidence="3" key="1">
    <citation type="submission" date="2020-07" db="EMBL/GenBank/DDBJ databases">
        <title>Huge and variable diversity of episymbiotic CPR bacteria and DPANN archaea in groundwater ecosystems.</title>
        <authorList>
            <person name="He C.Y."/>
            <person name="Keren R."/>
            <person name="Whittaker M."/>
            <person name="Farag I.F."/>
            <person name="Doudna J."/>
            <person name="Cate J.H.D."/>
            <person name="Banfield J.F."/>
        </authorList>
    </citation>
    <scope>NUCLEOTIDE SEQUENCE</scope>
    <source>
        <strain evidence="3">NC_groundwater_928_Pr1_S-0.2um_72_17</strain>
    </source>
</reference>
<organism evidence="3 4">
    <name type="scientific">Eiseniibacteriota bacterium</name>
    <dbReference type="NCBI Taxonomy" id="2212470"/>
    <lineage>
        <taxon>Bacteria</taxon>
        <taxon>Candidatus Eiseniibacteriota</taxon>
    </lineage>
</organism>
<feature type="region of interest" description="Disordered" evidence="1">
    <location>
        <begin position="1"/>
        <end position="21"/>
    </location>
</feature>
<dbReference type="AlphaFoldDB" id="A0A9D6QLJ5"/>
<dbReference type="Proteomes" id="UP000807850">
    <property type="component" value="Unassembled WGS sequence"/>
</dbReference>
<feature type="non-terminal residue" evidence="3">
    <location>
        <position position="105"/>
    </location>
</feature>
<gene>
    <name evidence="3" type="ORF">HY076_00620</name>
</gene>
<accession>A0A9D6QLJ5</accession>
<dbReference type="Pfam" id="PF02190">
    <property type="entry name" value="LON_substr_bdg"/>
    <property type="match status" value="1"/>
</dbReference>
<dbReference type="InterPro" id="IPR046336">
    <property type="entry name" value="Lon_prtase_N_sf"/>
</dbReference>
<name>A0A9D6QLJ5_UNCEI</name>
<dbReference type="InterPro" id="IPR015947">
    <property type="entry name" value="PUA-like_sf"/>
</dbReference>
<evidence type="ECO:0000256" key="1">
    <source>
        <dbReference type="SAM" id="MobiDB-lite"/>
    </source>
</evidence>
<dbReference type="SUPFAM" id="SSF88697">
    <property type="entry name" value="PUA domain-like"/>
    <property type="match status" value="1"/>
</dbReference>
<dbReference type="EMBL" id="JACQAY010000024">
    <property type="protein sequence ID" value="MBI3538763.1"/>
    <property type="molecule type" value="Genomic_DNA"/>
</dbReference>
<comment type="caution">
    <text evidence="3">The sequence shown here is derived from an EMBL/GenBank/DDBJ whole genome shotgun (WGS) entry which is preliminary data.</text>
</comment>
<evidence type="ECO:0000259" key="2">
    <source>
        <dbReference type="PROSITE" id="PS51787"/>
    </source>
</evidence>